<dbReference type="Pfam" id="PF04063">
    <property type="entry name" value="DUF383"/>
    <property type="match status" value="1"/>
</dbReference>
<dbReference type="SUPFAM" id="SSF48371">
    <property type="entry name" value="ARM repeat"/>
    <property type="match status" value="1"/>
</dbReference>
<keyword evidence="6" id="KW-1185">Reference proteome</keyword>
<reference evidence="5 6" key="1">
    <citation type="journal article" date="2016" name="Mol. Biol. Evol.">
        <title>Comparative Genomics of Early-Diverging Mushroom-Forming Fungi Provides Insights into the Origins of Lignocellulose Decay Capabilities.</title>
        <authorList>
            <person name="Nagy L.G."/>
            <person name="Riley R."/>
            <person name="Tritt A."/>
            <person name="Adam C."/>
            <person name="Daum C."/>
            <person name="Floudas D."/>
            <person name="Sun H."/>
            <person name="Yadav J.S."/>
            <person name="Pangilinan J."/>
            <person name="Larsson K.H."/>
            <person name="Matsuura K."/>
            <person name="Barry K."/>
            <person name="Labutti K."/>
            <person name="Kuo R."/>
            <person name="Ohm R.A."/>
            <person name="Bhattacharya S.S."/>
            <person name="Shirouzu T."/>
            <person name="Yoshinaga Y."/>
            <person name="Martin F.M."/>
            <person name="Grigoriev I.V."/>
            <person name="Hibbett D.S."/>
        </authorList>
    </citation>
    <scope>NUCLEOTIDE SEQUENCE [LARGE SCALE GENOMIC DNA]</scope>
    <source>
        <strain evidence="5 6">HHB9708</strain>
    </source>
</reference>
<dbReference type="AlphaFoldDB" id="A0A164VQZ2"/>
<dbReference type="InterPro" id="IPR016024">
    <property type="entry name" value="ARM-type_fold"/>
</dbReference>
<dbReference type="InterPro" id="IPR007205">
    <property type="entry name" value="Protein_HGH1_N"/>
</dbReference>
<dbReference type="OrthoDB" id="338814at2759"/>
<organism evidence="5 6">
    <name type="scientific">Sistotremastrum niveocremeum HHB9708</name>
    <dbReference type="NCBI Taxonomy" id="1314777"/>
    <lineage>
        <taxon>Eukaryota</taxon>
        <taxon>Fungi</taxon>
        <taxon>Dikarya</taxon>
        <taxon>Basidiomycota</taxon>
        <taxon>Agaricomycotina</taxon>
        <taxon>Agaricomycetes</taxon>
        <taxon>Sistotremastrales</taxon>
        <taxon>Sistotremastraceae</taxon>
        <taxon>Sertulicium</taxon>
        <taxon>Sertulicium niveocremeum</taxon>
    </lineage>
</organism>
<sequence length="431" mass="47836">MDEQLQSLLPFLHDRNPEARQIALENLVGYTPKESKYRHIFLSGLGTGLSKTKDPDVIRDLKLLCRDQLTIAHDAFRALVNLSDSSLLLSPLSEPTFLVFLISYTISPFSTLADMAAMLLSNLSIHAAFCSTLLNTKIPVLLTPQIYPMMSRAATSVDPMPPLDGEIHEIDALTLLIDAFTERARSPTNSVPEAESDRPSTKNGSLHFLASVFANVSVTPAGRTFLLTPSRSAMNADVLEFPLAKLVVFTEHPDTIRRGGISSTIKNCAFHRDAHRALLSPEEDLVSVPPSTVKAPGINILQYLLLPLAGPEELDIDEQDDLPASLQFLPSTKKREPDTSLRLMHVETLLLLCTTRWGRDFLRQHGTYQIIRRAHEVETIDNVSEHIEQLAGFLKRDEGKETENDEASEDRVGDIAVEATLDDEDSRIEEV</sequence>
<evidence type="ECO:0000313" key="6">
    <source>
        <dbReference type="Proteomes" id="UP000076722"/>
    </source>
</evidence>
<accession>A0A164VQZ2</accession>
<dbReference type="InterPro" id="IPR039717">
    <property type="entry name" value="Hgh1"/>
</dbReference>
<evidence type="ECO:0000256" key="1">
    <source>
        <dbReference type="ARBA" id="ARBA00006712"/>
    </source>
</evidence>
<dbReference type="InterPro" id="IPR007206">
    <property type="entry name" value="Protein_HGH1_C"/>
</dbReference>
<gene>
    <name evidence="5" type="ORF">SISNIDRAFT_439869</name>
</gene>
<feature type="domain" description="Protein HGH1 C-terminal" evidence="4">
    <location>
        <begin position="348"/>
        <end position="401"/>
    </location>
</feature>
<proteinExistence type="inferred from homology"/>
<evidence type="ECO:0000256" key="2">
    <source>
        <dbReference type="SAM" id="MobiDB-lite"/>
    </source>
</evidence>
<name>A0A164VQZ2_9AGAM</name>
<dbReference type="PANTHER" id="PTHR13387">
    <property type="entry name" value="PROTEIN HGH1 HOMOLOG"/>
    <property type="match status" value="1"/>
</dbReference>
<dbReference type="PANTHER" id="PTHR13387:SF9">
    <property type="entry name" value="PROTEIN HGH1 HOMOLOG"/>
    <property type="match status" value="1"/>
</dbReference>
<evidence type="ECO:0000259" key="3">
    <source>
        <dbReference type="Pfam" id="PF04063"/>
    </source>
</evidence>
<evidence type="ECO:0000259" key="4">
    <source>
        <dbReference type="Pfam" id="PF04064"/>
    </source>
</evidence>
<dbReference type="Proteomes" id="UP000076722">
    <property type="component" value="Unassembled WGS sequence"/>
</dbReference>
<dbReference type="STRING" id="1314777.A0A164VQZ2"/>
<feature type="compositionally biased region" description="Acidic residues" evidence="2">
    <location>
        <begin position="420"/>
        <end position="431"/>
    </location>
</feature>
<evidence type="ECO:0000313" key="5">
    <source>
        <dbReference type="EMBL" id="KZS94384.1"/>
    </source>
</evidence>
<protein>
    <submittedName>
        <fullName evidence="5">DUF383-domain-containing protein</fullName>
    </submittedName>
</protein>
<feature type="region of interest" description="Disordered" evidence="2">
    <location>
        <begin position="396"/>
        <end position="431"/>
    </location>
</feature>
<dbReference type="Pfam" id="PF04064">
    <property type="entry name" value="DUF384"/>
    <property type="match status" value="1"/>
</dbReference>
<comment type="similarity">
    <text evidence="1">Belongs to the HGH1 family.</text>
</comment>
<dbReference type="EMBL" id="KV419404">
    <property type="protein sequence ID" value="KZS94384.1"/>
    <property type="molecule type" value="Genomic_DNA"/>
</dbReference>
<feature type="domain" description="Protein HGH1 N-terminal" evidence="3">
    <location>
        <begin position="105"/>
        <end position="342"/>
    </location>
</feature>